<evidence type="ECO:0000256" key="7">
    <source>
        <dbReference type="SAM" id="Phobius"/>
    </source>
</evidence>
<sequence>MEDDLGTYGSRRHAPLGTHGNSGSGLKRSTEESYLLETSQTVQSPDSQNRLTLNRRQSLKLLTFWIFCLQLALLIMIVVRGIAFLVALLSSPYPVSAALQIVPGAAWTDAVTGRHLQAHGPGIIKVENTYYMIGEDKLNGSAFQNVNCYASTNLVEWSFAGALLSRTTSGELGPDRVVERPKVIYNKSTKKYVLYMHVENSTYKEAKMGVAVGDTVCGQYEYLGSFQPMGNQSRDMGLFQDDDGIGYLLSEDRPHGLHIYKLTEDYLKVDSEIYMWPERYESPAILKREGVYYMFASHLTGWQTNDNIYSTATSLSGPWTPWATFAPVGSKTFNSQTTYILPISKDLIVYMGDRWVDGNLMRSTYVWLPLQIQGQNATLINQERWSINWNTSTWSPGPQEDSYEAENATLSGGARILNCTGCSGGKLAGYLGGPGKGCVTFENVLSDRAERKSVRIFAPNGDRTQRFAMVTVNGGQAVRIAFLPSAMGAVPAVSVAHLDFNAGANTVRIDSMGDGSWGPDLDRLMVSR</sequence>
<dbReference type="Pfam" id="PF04616">
    <property type="entry name" value="Glyco_hydro_43"/>
    <property type="match status" value="1"/>
</dbReference>
<evidence type="ECO:0000313" key="10">
    <source>
        <dbReference type="Proteomes" id="UP000316270"/>
    </source>
</evidence>
<dbReference type="GO" id="GO:0030246">
    <property type="term" value="F:carbohydrate binding"/>
    <property type="evidence" value="ECO:0007669"/>
    <property type="project" value="InterPro"/>
</dbReference>
<dbReference type="PANTHER" id="PTHR22925">
    <property type="entry name" value="GLYCOSYL HYDROLASE 43 FAMILY MEMBER"/>
    <property type="match status" value="1"/>
</dbReference>
<dbReference type="STRING" id="50376.A0A517LGR7"/>
<dbReference type="Gene3D" id="2.60.120.260">
    <property type="entry name" value="Galactose-binding domain-like"/>
    <property type="match status" value="1"/>
</dbReference>
<feature type="site" description="Important for catalytic activity, responsible for pKa modulation of the active site Glu and correct orientation of both the proton donor and substrate" evidence="4">
    <location>
        <position position="235"/>
    </location>
</feature>
<keyword evidence="7" id="KW-1133">Transmembrane helix</keyword>
<organism evidence="9 10">
    <name type="scientific">Venturia effusa</name>
    <dbReference type="NCBI Taxonomy" id="50376"/>
    <lineage>
        <taxon>Eukaryota</taxon>
        <taxon>Fungi</taxon>
        <taxon>Dikarya</taxon>
        <taxon>Ascomycota</taxon>
        <taxon>Pezizomycotina</taxon>
        <taxon>Dothideomycetes</taxon>
        <taxon>Pleosporomycetidae</taxon>
        <taxon>Venturiales</taxon>
        <taxon>Venturiaceae</taxon>
        <taxon>Venturia</taxon>
    </lineage>
</organism>
<dbReference type="PROSITE" id="PS51175">
    <property type="entry name" value="CBM6"/>
    <property type="match status" value="1"/>
</dbReference>
<dbReference type="CDD" id="cd04081">
    <property type="entry name" value="CBM35_galactosidase-like"/>
    <property type="match status" value="1"/>
</dbReference>
<dbReference type="Gene3D" id="2.115.10.20">
    <property type="entry name" value="Glycosyl hydrolase domain, family 43"/>
    <property type="match status" value="1"/>
</dbReference>
<dbReference type="InterPro" id="IPR023296">
    <property type="entry name" value="Glyco_hydro_beta-prop_sf"/>
</dbReference>
<dbReference type="GO" id="GO:0005975">
    <property type="term" value="P:carbohydrate metabolic process"/>
    <property type="evidence" value="ECO:0007669"/>
    <property type="project" value="InterPro"/>
</dbReference>
<dbReference type="GO" id="GO:0004553">
    <property type="term" value="F:hydrolase activity, hydrolyzing O-glycosyl compounds"/>
    <property type="evidence" value="ECO:0007669"/>
    <property type="project" value="InterPro"/>
</dbReference>
<evidence type="ECO:0000313" key="9">
    <source>
        <dbReference type="EMBL" id="QDS74835.1"/>
    </source>
</evidence>
<evidence type="ECO:0000256" key="6">
    <source>
        <dbReference type="SAM" id="MobiDB-lite"/>
    </source>
</evidence>
<dbReference type="EMBL" id="CP042196">
    <property type="protein sequence ID" value="QDS74835.1"/>
    <property type="molecule type" value="Genomic_DNA"/>
</dbReference>
<protein>
    <recommendedName>
        <fullName evidence="8">CBM6 domain-containing protein</fullName>
    </recommendedName>
</protein>
<keyword evidence="3 5" id="KW-0326">Glycosidase</keyword>
<accession>A0A517LGR7</accession>
<keyword evidence="7" id="KW-0812">Transmembrane</keyword>
<dbReference type="CDD" id="cd18821">
    <property type="entry name" value="GH43_Pc3Gal43A-like"/>
    <property type="match status" value="1"/>
</dbReference>
<evidence type="ECO:0000256" key="3">
    <source>
        <dbReference type="ARBA" id="ARBA00023295"/>
    </source>
</evidence>
<name>A0A517LGR7_9PEZI</name>
<dbReference type="InterPro" id="IPR008979">
    <property type="entry name" value="Galactose-bd-like_sf"/>
</dbReference>
<dbReference type="OrthoDB" id="9970295at2759"/>
<dbReference type="Proteomes" id="UP000316270">
    <property type="component" value="Chromosome 12"/>
</dbReference>
<proteinExistence type="inferred from homology"/>
<dbReference type="SUPFAM" id="SSF75005">
    <property type="entry name" value="Arabinanase/levansucrase/invertase"/>
    <property type="match status" value="1"/>
</dbReference>
<dbReference type="PANTHER" id="PTHR22925:SF3">
    <property type="entry name" value="GLYCOSYL HYDROLASE FAMILY PROTEIN 43"/>
    <property type="match status" value="1"/>
</dbReference>
<keyword evidence="7" id="KW-0472">Membrane</keyword>
<evidence type="ECO:0000256" key="2">
    <source>
        <dbReference type="ARBA" id="ARBA00022801"/>
    </source>
</evidence>
<feature type="transmembrane region" description="Helical" evidence="7">
    <location>
        <begin position="64"/>
        <end position="89"/>
    </location>
</feature>
<keyword evidence="2 5" id="KW-0378">Hydrolase</keyword>
<dbReference type="SUPFAM" id="SSF49785">
    <property type="entry name" value="Galactose-binding domain-like"/>
    <property type="match status" value="1"/>
</dbReference>
<comment type="similarity">
    <text evidence="1 5">Belongs to the glycosyl hydrolase 43 family.</text>
</comment>
<feature type="domain" description="CBM6" evidence="8">
    <location>
        <begin position="401"/>
        <end position="527"/>
    </location>
</feature>
<dbReference type="InterPro" id="IPR006710">
    <property type="entry name" value="Glyco_hydro_43"/>
</dbReference>
<keyword evidence="10" id="KW-1185">Reference proteome</keyword>
<evidence type="ECO:0000256" key="1">
    <source>
        <dbReference type="ARBA" id="ARBA00009865"/>
    </source>
</evidence>
<evidence type="ECO:0000256" key="4">
    <source>
        <dbReference type="PIRSR" id="PIRSR606710-2"/>
    </source>
</evidence>
<gene>
    <name evidence="9" type="ORF">FKW77_002808</name>
</gene>
<evidence type="ECO:0000259" key="8">
    <source>
        <dbReference type="PROSITE" id="PS51175"/>
    </source>
</evidence>
<reference evidence="9 10" key="1">
    <citation type="submission" date="2019-07" db="EMBL/GenBank/DDBJ databases">
        <title>Finished genome of Venturia effusa.</title>
        <authorList>
            <person name="Young C.A."/>
            <person name="Cox M.P."/>
            <person name="Ganley A.R.D."/>
            <person name="David W.J."/>
        </authorList>
    </citation>
    <scope>NUCLEOTIDE SEQUENCE [LARGE SCALE GENOMIC DNA]</scope>
    <source>
        <strain evidence="10">albino</strain>
    </source>
</reference>
<evidence type="ECO:0000256" key="5">
    <source>
        <dbReference type="RuleBase" id="RU361187"/>
    </source>
</evidence>
<feature type="region of interest" description="Disordered" evidence="6">
    <location>
        <begin position="1"/>
        <end position="30"/>
    </location>
</feature>
<dbReference type="InterPro" id="IPR005084">
    <property type="entry name" value="CBM6"/>
</dbReference>
<dbReference type="AlphaFoldDB" id="A0A517LGR7"/>